<dbReference type="EnsemblPlants" id="Pp3c22_15260V3.1">
    <property type="protein sequence ID" value="Pp3c22_15260V3.1"/>
    <property type="gene ID" value="Pp3c22_15260"/>
</dbReference>
<name>A0A2K1INK9_PHYPA</name>
<dbReference type="EMBL" id="ABEU02000022">
    <property type="protein sequence ID" value="PNR30869.1"/>
    <property type="molecule type" value="Genomic_DNA"/>
</dbReference>
<dbReference type="Gramene" id="Pp3c22_15260V3.1">
    <property type="protein sequence ID" value="Pp3c22_15260V3.1"/>
    <property type="gene ID" value="Pp3c22_15260"/>
</dbReference>
<sequence>MFLNTLYLILDNKSTFKVIGDAFKYFEIFEIRFYTCNFLF</sequence>
<dbReference type="InParanoid" id="A0A2K1INK9"/>
<organism evidence="1">
    <name type="scientific">Physcomitrium patens</name>
    <name type="common">Spreading-leaved earth moss</name>
    <name type="synonym">Physcomitrella patens</name>
    <dbReference type="NCBI Taxonomy" id="3218"/>
    <lineage>
        <taxon>Eukaryota</taxon>
        <taxon>Viridiplantae</taxon>
        <taxon>Streptophyta</taxon>
        <taxon>Embryophyta</taxon>
        <taxon>Bryophyta</taxon>
        <taxon>Bryophytina</taxon>
        <taxon>Bryopsida</taxon>
        <taxon>Funariidae</taxon>
        <taxon>Funariales</taxon>
        <taxon>Funariaceae</taxon>
        <taxon>Physcomitrium</taxon>
    </lineage>
</organism>
<keyword evidence="3" id="KW-1185">Reference proteome</keyword>
<accession>A0A2K1INK9</accession>
<reference evidence="2" key="3">
    <citation type="submission" date="2020-12" db="UniProtKB">
        <authorList>
            <consortium name="EnsemblPlants"/>
        </authorList>
    </citation>
    <scope>IDENTIFICATION</scope>
</reference>
<evidence type="ECO:0000313" key="3">
    <source>
        <dbReference type="Proteomes" id="UP000006727"/>
    </source>
</evidence>
<protein>
    <submittedName>
        <fullName evidence="1 2">Uncharacterized protein</fullName>
    </submittedName>
</protein>
<reference evidence="1 3" key="2">
    <citation type="journal article" date="2018" name="Plant J.">
        <title>The Physcomitrella patens chromosome-scale assembly reveals moss genome structure and evolution.</title>
        <authorList>
            <person name="Lang D."/>
            <person name="Ullrich K.K."/>
            <person name="Murat F."/>
            <person name="Fuchs J."/>
            <person name="Jenkins J."/>
            <person name="Haas F.B."/>
            <person name="Piednoel M."/>
            <person name="Gundlach H."/>
            <person name="Van Bel M."/>
            <person name="Meyberg R."/>
            <person name="Vives C."/>
            <person name="Morata J."/>
            <person name="Symeonidi A."/>
            <person name="Hiss M."/>
            <person name="Muchero W."/>
            <person name="Kamisugi Y."/>
            <person name="Saleh O."/>
            <person name="Blanc G."/>
            <person name="Decker E.L."/>
            <person name="van Gessel N."/>
            <person name="Grimwood J."/>
            <person name="Hayes R.D."/>
            <person name="Graham S.W."/>
            <person name="Gunter L.E."/>
            <person name="McDaniel S.F."/>
            <person name="Hoernstein S.N.W."/>
            <person name="Larsson A."/>
            <person name="Li F.W."/>
            <person name="Perroud P.F."/>
            <person name="Phillips J."/>
            <person name="Ranjan P."/>
            <person name="Rokshar D.S."/>
            <person name="Rothfels C.J."/>
            <person name="Schneider L."/>
            <person name="Shu S."/>
            <person name="Stevenson D.W."/>
            <person name="Thummler F."/>
            <person name="Tillich M."/>
            <person name="Villarreal Aguilar J.C."/>
            <person name="Widiez T."/>
            <person name="Wong G.K."/>
            <person name="Wymore A."/>
            <person name="Zhang Y."/>
            <person name="Zimmer A.D."/>
            <person name="Quatrano R.S."/>
            <person name="Mayer K.F.X."/>
            <person name="Goodstein D."/>
            <person name="Casacuberta J.M."/>
            <person name="Vandepoele K."/>
            <person name="Reski R."/>
            <person name="Cuming A.C."/>
            <person name="Tuskan G.A."/>
            <person name="Maumus F."/>
            <person name="Salse J."/>
            <person name="Schmutz J."/>
            <person name="Rensing S.A."/>
        </authorList>
    </citation>
    <scope>NUCLEOTIDE SEQUENCE [LARGE SCALE GENOMIC DNA]</scope>
    <source>
        <strain evidence="2 3">cv. Gransden 2004</strain>
    </source>
</reference>
<dbReference type="AlphaFoldDB" id="A0A2K1INK9"/>
<proteinExistence type="predicted"/>
<evidence type="ECO:0000313" key="1">
    <source>
        <dbReference type="EMBL" id="PNR30869.1"/>
    </source>
</evidence>
<evidence type="ECO:0000313" key="2">
    <source>
        <dbReference type="EnsemblPlants" id="Pp3c22_15260V3.1"/>
    </source>
</evidence>
<gene>
    <name evidence="1" type="ORF">PHYPA_027185</name>
</gene>
<reference evidence="1 3" key="1">
    <citation type="journal article" date="2008" name="Science">
        <title>The Physcomitrella genome reveals evolutionary insights into the conquest of land by plants.</title>
        <authorList>
            <person name="Rensing S."/>
            <person name="Lang D."/>
            <person name="Zimmer A."/>
            <person name="Terry A."/>
            <person name="Salamov A."/>
            <person name="Shapiro H."/>
            <person name="Nishiyama T."/>
            <person name="Perroud P.-F."/>
            <person name="Lindquist E."/>
            <person name="Kamisugi Y."/>
            <person name="Tanahashi T."/>
            <person name="Sakakibara K."/>
            <person name="Fujita T."/>
            <person name="Oishi K."/>
            <person name="Shin-I T."/>
            <person name="Kuroki Y."/>
            <person name="Toyoda A."/>
            <person name="Suzuki Y."/>
            <person name="Hashimoto A."/>
            <person name="Yamaguchi K."/>
            <person name="Sugano A."/>
            <person name="Kohara Y."/>
            <person name="Fujiyama A."/>
            <person name="Anterola A."/>
            <person name="Aoki S."/>
            <person name="Ashton N."/>
            <person name="Barbazuk W.B."/>
            <person name="Barker E."/>
            <person name="Bennetzen J."/>
            <person name="Bezanilla M."/>
            <person name="Blankenship R."/>
            <person name="Cho S.H."/>
            <person name="Dutcher S."/>
            <person name="Estelle M."/>
            <person name="Fawcett J.A."/>
            <person name="Gundlach H."/>
            <person name="Hanada K."/>
            <person name="Heyl A."/>
            <person name="Hicks K.A."/>
            <person name="Hugh J."/>
            <person name="Lohr M."/>
            <person name="Mayer K."/>
            <person name="Melkozernov A."/>
            <person name="Murata T."/>
            <person name="Nelson D."/>
            <person name="Pils B."/>
            <person name="Prigge M."/>
            <person name="Reiss B."/>
            <person name="Renner T."/>
            <person name="Rombauts S."/>
            <person name="Rushton P."/>
            <person name="Sanderfoot A."/>
            <person name="Schween G."/>
            <person name="Shiu S.-H."/>
            <person name="Stueber K."/>
            <person name="Theodoulou F.L."/>
            <person name="Tu H."/>
            <person name="Van de Peer Y."/>
            <person name="Verrier P.J."/>
            <person name="Waters E."/>
            <person name="Wood A."/>
            <person name="Yang L."/>
            <person name="Cove D."/>
            <person name="Cuming A."/>
            <person name="Hasebe M."/>
            <person name="Lucas S."/>
            <person name="Mishler D.B."/>
            <person name="Reski R."/>
            <person name="Grigoriev I."/>
            <person name="Quatrano R.S."/>
            <person name="Boore J.L."/>
        </authorList>
    </citation>
    <scope>NUCLEOTIDE SEQUENCE [LARGE SCALE GENOMIC DNA]</scope>
    <source>
        <strain evidence="2 3">cv. Gransden 2004</strain>
    </source>
</reference>
<dbReference type="Proteomes" id="UP000006727">
    <property type="component" value="Chromosome 22"/>
</dbReference>